<dbReference type="OrthoDB" id="25733at10239"/>
<reference evidence="2" key="1">
    <citation type="submission" date="2014-12" db="EMBL/GenBank/DDBJ databases">
        <authorList>
            <person name="Lv M."/>
            <person name="Lei L."/>
        </authorList>
    </citation>
    <scope>NUCLEOTIDE SEQUENCE [LARGE SCALE GENOMIC DNA]</scope>
</reference>
<keyword evidence="2" id="KW-1185">Reference proteome</keyword>
<accession>A0A088FVF4</accession>
<reference evidence="1 2" key="2">
    <citation type="journal article" date="2015" name="Virus Genes">
        <title>Genome sequencing and analysis of an Escherichia coli phage vB_EcoM-ep3 with a novel lysin, Lysep3.</title>
        <authorList>
            <person name="Lv M."/>
            <person name="Wang S."/>
            <person name="Yan G."/>
            <person name="Sun C."/>
            <person name="Feng X."/>
            <person name="Gu J."/>
            <person name="Han W."/>
            <person name="Lei L."/>
        </authorList>
    </citation>
    <scope>NUCLEOTIDE SEQUENCE [LARGE SCALE GENOMIC DNA]</scope>
</reference>
<name>A0A088FVF4_9CAUD</name>
<gene>
    <name evidence="1" type="ORF">ep3_0011</name>
</gene>
<organism evidence="1 2">
    <name type="scientific">Escherichia phage vB_EcoM-ep3</name>
    <dbReference type="NCBI Taxonomy" id="1541883"/>
    <lineage>
        <taxon>Viruses</taxon>
        <taxon>Duplodnaviria</taxon>
        <taxon>Heunggongvirae</taxon>
        <taxon>Uroviricota</taxon>
        <taxon>Caudoviricetes</taxon>
        <taxon>Iiscvirinae</taxon>
        <taxon>Jilinvirus</taxon>
        <taxon>Jilinvirus ep3</taxon>
    </lineage>
</organism>
<evidence type="ECO:0000313" key="2">
    <source>
        <dbReference type="Proteomes" id="UP000029362"/>
    </source>
</evidence>
<dbReference type="GeneID" id="22112948"/>
<evidence type="ECO:0000313" key="1">
    <source>
        <dbReference type="EMBL" id="AIM50541.1"/>
    </source>
</evidence>
<protein>
    <submittedName>
        <fullName evidence="1">Uncharacterized protein</fullName>
    </submittedName>
</protein>
<proteinExistence type="predicted"/>
<dbReference type="EMBL" id="KM360178">
    <property type="protein sequence ID" value="AIM50541.1"/>
    <property type="molecule type" value="Genomic_DNA"/>
</dbReference>
<dbReference type="RefSeq" id="YP_009100006.1">
    <property type="nucleotide sequence ID" value="NC_025430.1"/>
</dbReference>
<dbReference type="Proteomes" id="UP000029362">
    <property type="component" value="Segment"/>
</dbReference>
<dbReference type="KEGG" id="vg:22112948"/>
<sequence length="54" mass="6270">MMTIESIRRLFAEALVTRNHITFLAAKTAMWNLNRYGMLTAIDVENLKKTWGVE</sequence>